<sequence>MQRRGRIAATLGSLAMAGVLTLTVPGSAYAATGTLTVTNLVTGKKTAYVNPGDCYTFGVLGAASHINNDTDMPVWIYQGPDCQGPNLLTMGPHESNATVGLSFAIPPSPPTP</sequence>
<feature type="chain" id="PRO_5046456941" description="Secreted protein" evidence="1">
    <location>
        <begin position="31"/>
        <end position="112"/>
    </location>
</feature>
<keyword evidence="1" id="KW-0732">Signal</keyword>
<feature type="signal peptide" evidence="1">
    <location>
        <begin position="1"/>
        <end position="30"/>
    </location>
</feature>
<proteinExistence type="predicted"/>
<comment type="caution">
    <text evidence="2">The sequence shown here is derived from an EMBL/GenBank/DDBJ whole genome shotgun (WGS) entry which is preliminary data.</text>
</comment>
<protein>
    <recommendedName>
        <fullName evidence="4">Secreted protein</fullName>
    </recommendedName>
</protein>
<evidence type="ECO:0000313" key="2">
    <source>
        <dbReference type="EMBL" id="GAA0445267.1"/>
    </source>
</evidence>
<reference evidence="3" key="1">
    <citation type="journal article" date="2019" name="Int. J. Syst. Evol. Microbiol.">
        <title>The Global Catalogue of Microorganisms (GCM) 10K type strain sequencing project: providing services to taxonomists for standard genome sequencing and annotation.</title>
        <authorList>
            <consortium name="The Broad Institute Genomics Platform"/>
            <consortium name="The Broad Institute Genome Sequencing Center for Infectious Disease"/>
            <person name="Wu L."/>
            <person name="Ma J."/>
        </authorList>
    </citation>
    <scope>NUCLEOTIDE SEQUENCE [LARGE SCALE GENOMIC DNA]</scope>
    <source>
        <strain evidence="3">JCM 4805</strain>
    </source>
</reference>
<accession>A0ABP3J835</accession>
<dbReference type="Proteomes" id="UP001500909">
    <property type="component" value="Unassembled WGS sequence"/>
</dbReference>
<keyword evidence="3" id="KW-1185">Reference proteome</keyword>
<name>A0ABP3J835_9ACTN</name>
<organism evidence="2 3">
    <name type="scientific">Streptomyces olivaceiscleroticus</name>
    <dbReference type="NCBI Taxonomy" id="68245"/>
    <lineage>
        <taxon>Bacteria</taxon>
        <taxon>Bacillati</taxon>
        <taxon>Actinomycetota</taxon>
        <taxon>Actinomycetes</taxon>
        <taxon>Kitasatosporales</taxon>
        <taxon>Streptomycetaceae</taxon>
        <taxon>Streptomyces</taxon>
    </lineage>
</organism>
<dbReference type="EMBL" id="BAAABY010000007">
    <property type="protein sequence ID" value="GAA0445267.1"/>
    <property type="molecule type" value="Genomic_DNA"/>
</dbReference>
<evidence type="ECO:0000313" key="3">
    <source>
        <dbReference type="Proteomes" id="UP001500909"/>
    </source>
</evidence>
<evidence type="ECO:0000256" key="1">
    <source>
        <dbReference type="SAM" id="SignalP"/>
    </source>
</evidence>
<evidence type="ECO:0008006" key="4">
    <source>
        <dbReference type="Google" id="ProtNLM"/>
    </source>
</evidence>
<gene>
    <name evidence="2" type="ORF">GCM10010361_06310</name>
</gene>